<accession>A0A3R8QMG2</accession>
<dbReference type="SUPFAM" id="SSF54211">
    <property type="entry name" value="Ribosomal protein S5 domain 2-like"/>
    <property type="match status" value="1"/>
</dbReference>
<name>A0A3R8QMG2_9CORY</name>
<evidence type="ECO:0000313" key="12">
    <source>
        <dbReference type="Proteomes" id="UP000278422"/>
    </source>
</evidence>
<comment type="subunit">
    <text evidence="6">Consists of a catalytic RNA component (M1 or rnpB) and a protein subunit.</text>
</comment>
<feature type="region of interest" description="Disordered" evidence="8">
    <location>
        <begin position="45"/>
        <end position="75"/>
    </location>
</feature>
<evidence type="ECO:0000313" key="9">
    <source>
        <dbReference type="EMBL" id="RRO86472.1"/>
    </source>
</evidence>
<dbReference type="EMBL" id="PQNQ01000022">
    <property type="protein sequence ID" value="RRQ03196.1"/>
    <property type="molecule type" value="Genomic_DNA"/>
</dbReference>
<organism evidence="9 11">
    <name type="scientific">Corynebacterium bovis</name>
    <dbReference type="NCBI Taxonomy" id="36808"/>
    <lineage>
        <taxon>Bacteria</taxon>
        <taxon>Bacillati</taxon>
        <taxon>Actinomycetota</taxon>
        <taxon>Actinomycetes</taxon>
        <taxon>Mycobacteriales</taxon>
        <taxon>Corynebacteriaceae</taxon>
        <taxon>Corynebacterium</taxon>
    </lineage>
</organism>
<comment type="catalytic activity">
    <reaction evidence="6">
        <text>Endonucleolytic cleavage of RNA, removing 5'-extranucleotides from tRNA precursor.</text>
        <dbReference type="EC" id="3.1.26.5"/>
    </reaction>
</comment>
<dbReference type="Gene3D" id="3.30.230.10">
    <property type="match status" value="1"/>
</dbReference>
<keyword evidence="4 6" id="KW-0378">Hydrolase</keyword>
<sequence>MLPPQHRLRSSADFARTVRRGRKKGSRTVVVYVYSGGVPPVARDARGGGAGAAGAGGANPGSAHPGAARDAGDTAPRCVVTTGGPRWGLIVSKAVGNAVTRHAVSRKLRHIAAEVLRSPDGDRRLTAETTVVLRALPASATADSEELERDVRTALRAALR</sequence>
<proteinExistence type="inferred from homology"/>
<dbReference type="AlphaFoldDB" id="A0A3R8QMG2"/>
<evidence type="ECO:0000256" key="4">
    <source>
        <dbReference type="ARBA" id="ARBA00022801"/>
    </source>
</evidence>
<evidence type="ECO:0000256" key="2">
    <source>
        <dbReference type="ARBA" id="ARBA00022722"/>
    </source>
</evidence>
<dbReference type="InterPro" id="IPR020568">
    <property type="entry name" value="Ribosomal_Su5_D2-typ_SF"/>
</dbReference>
<evidence type="ECO:0000313" key="11">
    <source>
        <dbReference type="Proteomes" id="UP000276526"/>
    </source>
</evidence>
<dbReference type="GO" id="GO:0042781">
    <property type="term" value="F:3'-tRNA processing endoribonuclease activity"/>
    <property type="evidence" value="ECO:0007669"/>
    <property type="project" value="TreeGrafter"/>
</dbReference>
<dbReference type="GO" id="GO:0001682">
    <property type="term" value="P:tRNA 5'-leader removal"/>
    <property type="evidence" value="ECO:0007669"/>
    <property type="project" value="UniProtKB-UniRule"/>
</dbReference>
<gene>
    <name evidence="6 9" type="primary">rnpA</name>
    <name evidence="10" type="ORF">CXF42_07930</name>
    <name evidence="9" type="ORF">CXF48_06630</name>
</gene>
<dbReference type="GO" id="GO:0004526">
    <property type="term" value="F:ribonuclease P activity"/>
    <property type="evidence" value="ECO:0007669"/>
    <property type="project" value="UniProtKB-UniRule"/>
</dbReference>
<feature type="compositionally biased region" description="Gly residues" evidence="8">
    <location>
        <begin position="47"/>
        <end position="59"/>
    </location>
</feature>
<dbReference type="EC" id="3.1.26.5" evidence="6 7"/>
<keyword evidence="3 6" id="KW-0255">Endonuclease</keyword>
<keyword evidence="12" id="KW-1185">Reference proteome</keyword>
<dbReference type="PANTHER" id="PTHR33992:SF1">
    <property type="entry name" value="RIBONUCLEASE P PROTEIN COMPONENT"/>
    <property type="match status" value="1"/>
</dbReference>
<dbReference type="Proteomes" id="UP000276526">
    <property type="component" value="Unassembled WGS sequence"/>
</dbReference>
<dbReference type="InterPro" id="IPR014721">
    <property type="entry name" value="Ribsml_uS5_D2-typ_fold_subgr"/>
</dbReference>
<dbReference type="GO" id="GO:0000049">
    <property type="term" value="F:tRNA binding"/>
    <property type="evidence" value="ECO:0007669"/>
    <property type="project" value="UniProtKB-UniRule"/>
</dbReference>
<dbReference type="RefSeq" id="WP_125173406.1">
    <property type="nucleotide sequence ID" value="NZ_JAPJOD010000059.1"/>
</dbReference>
<dbReference type="EMBL" id="PQNK01000009">
    <property type="protein sequence ID" value="RRO86472.1"/>
    <property type="molecule type" value="Genomic_DNA"/>
</dbReference>
<dbReference type="GO" id="GO:0030677">
    <property type="term" value="C:ribonuclease P complex"/>
    <property type="evidence" value="ECO:0007669"/>
    <property type="project" value="TreeGrafter"/>
</dbReference>
<evidence type="ECO:0000256" key="8">
    <source>
        <dbReference type="SAM" id="MobiDB-lite"/>
    </source>
</evidence>
<evidence type="ECO:0000313" key="10">
    <source>
        <dbReference type="EMBL" id="RRQ03196.1"/>
    </source>
</evidence>
<dbReference type="PANTHER" id="PTHR33992">
    <property type="entry name" value="RIBONUCLEASE P PROTEIN COMPONENT"/>
    <property type="match status" value="1"/>
</dbReference>
<dbReference type="InterPro" id="IPR000100">
    <property type="entry name" value="RNase_P"/>
</dbReference>
<keyword evidence="2 6" id="KW-0540">Nuclease</keyword>
<dbReference type="Pfam" id="PF00825">
    <property type="entry name" value="Ribonuclease_P"/>
    <property type="match status" value="1"/>
</dbReference>
<evidence type="ECO:0000256" key="5">
    <source>
        <dbReference type="ARBA" id="ARBA00022884"/>
    </source>
</evidence>
<dbReference type="NCBIfam" id="TIGR00188">
    <property type="entry name" value="rnpA"/>
    <property type="match status" value="1"/>
</dbReference>
<keyword evidence="1 6" id="KW-0819">tRNA processing</keyword>
<evidence type="ECO:0000256" key="7">
    <source>
        <dbReference type="NCBIfam" id="TIGR00188"/>
    </source>
</evidence>
<dbReference type="Proteomes" id="UP000278422">
    <property type="component" value="Unassembled WGS sequence"/>
</dbReference>
<protein>
    <recommendedName>
        <fullName evidence="6 7">Ribonuclease P protein component</fullName>
        <shortName evidence="6">RNase P protein</shortName>
        <shortName evidence="6">RNaseP protein</shortName>
        <ecNumber evidence="6 7">3.1.26.5</ecNumber>
    </recommendedName>
    <alternativeName>
        <fullName evidence="6">Protein C5</fullName>
    </alternativeName>
</protein>
<comment type="function">
    <text evidence="6">RNaseP catalyzes the removal of the 5'-leader sequence from pre-tRNA to produce the mature 5'-terminus. It can also cleave other RNA substrates such as 4.5S RNA. The protein component plays an auxiliary but essential role in vivo by binding to the 5'-leader sequence and broadening the substrate specificity of the ribozyme.</text>
</comment>
<keyword evidence="5 6" id="KW-0694">RNA-binding</keyword>
<comment type="similarity">
    <text evidence="6">Belongs to the RnpA family.</text>
</comment>
<reference evidence="11 12" key="1">
    <citation type="submission" date="2018-01" db="EMBL/GenBank/DDBJ databases">
        <title>Twenty Corynebacterium bovis Genomes.</title>
        <authorList>
            <person name="Gulvik C.A."/>
        </authorList>
    </citation>
    <scope>NUCLEOTIDE SEQUENCE [LARGE SCALE GENOMIC DNA]</scope>
    <source>
        <strain evidence="10 12">16-2004</strain>
        <strain evidence="9 11">F6900</strain>
    </source>
</reference>
<evidence type="ECO:0000256" key="3">
    <source>
        <dbReference type="ARBA" id="ARBA00022759"/>
    </source>
</evidence>
<evidence type="ECO:0000256" key="6">
    <source>
        <dbReference type="HAMAP-Rule" id="MF_00227"/>
    </source>
</evidence>
<evidence type="ECO:0000256" key="1">
    <source>
        <dbReference type="ARBA" id="ARBA00022694"/>
    </source>
</evidence>
<dbReference type="HAMAP" id="MF_00227">
    <property type="entry name" value="RNase_P"/>
    <property type="match status" value="1"/>
</dbReference>
<comment type="caution">
    <text evidence="9">The sequence shown here is derived from an EMBL/GenBank/DDBJ whole genome shotgun (WGS) entry which is preliminary data.</text>
</comment>